<protein>
    <recommendedName>
        <fullName evidence="4">Secreted protein</fullName>
    </recommendedName>
</protein>
<gene>
    <name evidence="2" type="ORF">EVOR1521_LOCUS19033</name>
</gene>
<accession>A0AA36IWX0</accession>
<evidence type="ECO:0000313" key="3">
    <source>
        <dbReference type="Proteomes" id="UP001178507"/>
    </source>
</evidence>
<dbReference type="Proteomes" id="UP001178507">
    <property type="component" value="Unassembled WGS sequence"/>
</dbReference>
<reference evidence="2" key="1">
    <citation type="submission" date="2023-08" db="EMBL/GenBank/DDBJ databases">
        <authorList>
            <person name="Chen Y."/>
            <person name="Shah S."/>
            <person name="Dougan E. K."/>
            <person name="Thang M."/>
            <person name="Chan C."/>
        </authorList>
    </citation>
    <scope>NUCLEOTIDE SEQUENCE</scope>
</reference>
<evidence type="ECO:0000313" key="2">
    <source>
        <dbReference type="EMBL" id="CAJ1394363.1"/>
    </source>
</evidence>
<dbReference type="EMBL" id="CAUJNA010002812">
    <property type="protein sequence ID" value="CAJ1394363.1"/>
    <property type="molecule type" value="Genomic_DNA"/>
</dbReference>
<proteinExistence type="predicted"/>
<keyword evidence="3" id="KW-1185">Reference proteome</keyword>
<comment type="caution">
    <text evidence="2">The sequence shown here is derived from an EMBL/GenBank/DDBJ whole genome shotgun (WGS) entry which is preliminary data.</text>
</comment>
<organism evidence="2 3">
    <name type="scientific">Effrenium voratum</name>
    <dbReference type="NCBI Taxonomy" id="2562239"/>
    <lineage>
        <taxon>Eukaryota</taxon>
        <taxon>Sar</taxon>
        <taxon>Alveolata</taxon>
        <taxon>Dinophyceae</taxon>
        <taxon>Suessiales</taxon>
        <taxon>Symbiodiniaceae</taxon>
        <taxon>Effrenium</taxon>
    </lineage>
</organism>
<feature type="chain" id="PRO_5041382307" description="Secreted protein" evidence="1">
    <location>
        <begin position="21"/>
        <end position="245"/>
    </location>
</feature>
<name>A0AA36IWX0_9DINO</name>
<keyword evidence="1" id="KW-0732">Signal</keyword>
<feature type="signal peptide" evidence="1">
    <location>
        <begin position="1"/>
        <end position="20"/>
    </location>
</feature>
<dbReference type="AlphaFoldDB" id="A0AA36IWX0"/>
<evidence type="ECO:0000256" key="1">
    <source>
        <dbReference type="SAM" id="SignalP"/>
    </source>
</evidence>
<sequence length="245" mass="27287">MTGCRCCVFLTIFTLSVVFGKSFPKHVSLVAAGNRSRVQRRGFRLTVFLDLTCPVPRLRRADLLAVDPIRATGDSLAGHLCGLVSTRPLSSVSGLVLDFEGRVFALPRARLCFDIEAYCPDLRCFRCHGHQCQLIFEVWVRTRQSVRPPDLWPSEARTPPPSRARICATRVAFLCAFPNPVKPRRQARVSLEIVTSLSQALRTFELPPGPSPRSIVMAKRSRAGYCHLIFVTNLSAPLSFDPVKP</sequence>
<evidence type="ECO:0008006" key="4">
    <source>
        <dbReference type="Google" id="ProtNLM"/>
    </source>
</evidence>